<dbReference type="GO" id="GO:0044718">
    <property type="term" value="P:siderophore transmembrane transport"/>
    <property type="evidence" value="ECO:0007669"/>
    <property type="project" value="TreeGrafter"/>
</dbReference>
<dbReference type="Gene3D" id="2.170.130.10">
    <property type="entry name" value="TonB-dependent receptor, plug domain"/>
    <property type="match status" value="1"/>
</dbReference>
<dbReference type="GO" id="GO:0009279">
    <property type="term" value="C:cell outer membrane"/>
    <property type="evidence" value="ECO:0007669"/>
    <property type="project" value="TreeGrafter"/>
</dbReference>
<sequence>MRLLLLFSLSLFLTSFYSQKVTLSGSVKDKTNGEDLIGVNVLVKELPGTGAASNVYGFYSVSLDPGTYTIIYRFVGYQTIEETITLNEDMVKNMELAPESAVLEEFNVNAEKDDENITSNEISTIKFNPKEIETIPVLFGEKDVLKTVTLLPGVKTAGEGNSGFFVRGGGADQNLILLDEAPVYNASHLLGFFSVFNSDALKDINLIKGGMPAQYGGRVSSVMDIKMKEGNSKGLSMTGGIGTISSKLTIEAPIVKDKGSFLISGRRTYADIFLRFAPDTSIRDSRLYFYDLNLKANYNISDKDRIFLSGYFGRDNFSFGDSFGFDWGNATGTIRWNHIYNNKLFSNTSVIFSDYKYRLNIGAAGFAFGSNIRDWNFKQDFQWFANDKHNVKFLA</sequence>
<keyword evidence="1 2" id="KW-0732">Signal</keyword>
<dbReference type="InterPro" id="IPR012910">
    <property type="entry name" value="Plug_dom"/>
</dbReference>
<proteinExistence type="predicted"/>
<dbReference type="EMBL" id="OU015584">
    <property type="protein sequence ID" value="CAG5078478.1"/>
    <property type="molecule type" value="Genomic_DNA"/>
</dbReference>
<dbReference type="InterPro" id="IPR039426">
    <property type="entry name" value="TonB-dep_rcpt-like"/>
</dbReference>
<dbReference type="Gene3D" id="2.60.40.1120">
    <property type="entry name" value="Carboxypeptidase-like, regulatory domain"/>
    <property type="match status" value="1"/>
</dbReference>
<evidence type="ECO:0000313" key="4">
    <source>
        <dbReference type="EMBL" id="CAG5078478.1"/>
    </source>
</evidence>
<dbReference type="KEGG" id="ptan:CRYO30217_00684"/>
<dbReference type="SUPFAM" id="SSF49464">
    <property type="entry name" value="Carboxypeptidase regulatory domain-like"/>
    <property type="match status" value="1"/>
</dbReference>
<accession>A0A916JKY7</accession>
<dbReference type="PANTHER" id="PTHR30069">
    <property type="entry name" value="TONB-DEPENDENT OUTER MEMBRANE RECEPTOR"/>
    <property type="match status" value="1"/>
</dbReference>
<evidence type="ECO:0000256" key="1">
    <source>
        <dbReference type="ARBA" id="ARBA00022729"/>
    </source>
</evidence>
<name>A0A916JKY7_9FLAO</name>
<dbReference type="PANTHER" id="PTHR30069:SF29">
    <property type="entry name" value="HEMOGLOBIN AND HEMOGLOBIN-HAPTOGLOBIN-BINDING PROTEIN 1-RELATED"/>
    <property type="match status" value="1"/>
</dbReference>
<protein>
    <recommendedName>
        <fullName evidence="3">TonB-dependent receptor plug domain-containing protein</fullName>
    </recommendedName>
</protein>
<dbReference type="SUPFAM" id="SSF56935">
    <property type="entry name" value="Porins"/>
    <property type="match status" value="1"/>
</dbReference>
<reference evidence="4" key="1">
    <citation type="submission" date="2021-04" db="EMBL/GenBank/DDBJ databases">
        <authorList>
            <person name="Rodrigo-Torres L."/>
            <person name="Arahal R. D."/>
            <person name="Lucena T."/>
        </authorList>
    </citation>
    <scope>NUCLEOTIDE SEQUENCE</scope>
    <source>
        <strain evidence="4">AS29M-1</strain>
    </source>
</reference>
<dbReference type="InterPro" id="IPR037066">
    <property type="entry name" value="Plug_dom_sf"/>
</dbReference>
<dbReference type="Pfam" id="PF13715">
    <property type="entry name" value="CarbopepD_reg_2"/>
    <property type="match status" value="1"/>
</dbReference>
<gene>
    <name evidence="4" type="ORF">CRYO30217_00684</name>
</gene>
<dbReference type="InterPro" id="IPR008969">
    <property type="entry name" value="CarboxyPept-like_regulatory"/>
</dbReference>
<evidence type="ECO:0000259" key="3">
    <source>
        <dbReference type="Pfam" id="PF07715"/>
    </source>
</evidence>
<organism evidence="4 5">
    <name type="scientific">Parvicella tangerina</name>
    <dbReference type="NCBI Taxonomy" id="2829795"/>
    <lineage>
        <taxon>Bacteria</taxon>
        <taxon>Pseudomonadati</taxon>
        <taxon>Bacteroidota</taxon>
        <taxon>Flavobacteriia</taxon>
        <taxon>Flavobacteriales</taxon>
        <taxon>Parvicellaceae</taxon>
        <taxon>Parvicella</taxon>
    </lineage>
</organism>
<evidence type="ECO:0000256" key="2">
    <source>
        <dbReference type="SAM" id="SignalP"/>
    </source>
</evidence>
<evidence type="ECO:0000313" key="5">
    <source>
        <dbReference type="Proteomes" id="UP000683507"/>
    </source>
</evidence>
<dbReference type="Proteomes" id="UP000683507">
    <property type="component" value="Chromosome"/>
</dbReference>
<dbReference type="Pfam" id="PF07715">
    <property type="entry name" value="Plug"/>
    <property type="match status" value="1"/>
</dbReference>
<feature type="domain" description="TonB-dependent receptor plug" evidence="3">
    <location>
        <begin position="142"/>
        <end position="218"/>
    </location>
</feature>
<feature type="chain" id="PRO_5037622923" description="TonB-dependent receptor plug domain-containing protein" evidence="2">
    <location>
        <begin position="21"/>
        <end position="395"/>
    </location>
</feature>
<dbReference type="AlphaFoldDB" id="A0A916JKY7"/>
<feature type="signal peptide" evidence="2">
    <location>
        <begin position="1"/>
        <end position="20"/>
    </location>
</feature>
<dbReference type="GO" id="GO:0015344">
    <property type="term" value="F:siderophore uptake transmembrane transporter activity"/>
    <property type="evidence" value="ECO:0007669"/>
    <property type="project" value="TreeGrafter"/>
</dbReference>
<keyword evidence="5" id="KW-1185">Reference proteome</keyword>
<dbReference type="RefSeq" id="WP_258540912.1">
    <property type="nucleotide sequence ID" value="NZ_OU015584.1"/>
</dbReference>